<name>G2WYS7_VERDV</name>
<evidence type="ECO:0000313" key="2">
    <source>
        <dbReference type="EMBL" id="EGY21729.1"/>
    </source>
</evidence>
<dbReference type="InParanoid" id="G2WYS7"/>
<reference evidence="2 3" key="1">
    <citation type="submission" date="2008-03" db="EMBL/GenBank/DDBJ databases">
        <title>The Genome Sequence of Verticillium dahliae VdLs.17.</title>
        <authorList>
            <consortium name="The Broad Institute Genome Sequencing Platform"/>
            <person name="Ma L.-J.J."/>
            <person name="Klosterman S.J."/>
            <person name="Subbarao K."/>
            <person name="Dobinson K."/>
            <person name="Veronese P."/>
            <person name="Kang S."/>
            <person name="Gold S.E."/>
            <person name="Young S."/>
            <person name="Jaffe D."/>
            <person name="Gnerre S."/>
            <person name="Berlin A."/>
            <person name="Heiman D."/>
            <person name="Hepburn T."/>
            <person name="Sykes S."/>
            <person name="Alvarado L."/>
            <person name="Kodira C.D."/>
            <person name="Lander E."/>
            <person name="Galagan J."/>
            <person name="Nusbaum C."/>
            <person name="Birren B."/>
        </authorList>
    </citation>
    <scope>NUCLEOTIDE SEQUENCE [LARGE SCALE GENOMIC DNA]</scope>
    <source>
        <strain evidence="3">VdLs.17 / ATCC MYA-4575 / FGSC 10137</strain>
    </source>
</reference>
<gene>
    <name evidence="2" type="ORF">VDAG_03169</name>
</gene>
<accession>G2WYS7</accession>
<evidence type="ECO:0000313" key="3">
    <source>
        <dbReference type="Proteomes" id="UP000001611"/>
    </source>
</evidence>
<dbReference type="HOGENOM" id="CLU_2147794_0_0_1"/>
<dbReference type="EMBL" id="DS572699">
    <property type="protein sequence ID" value="EGY21729.1"/>
    <property type="molecule type" value="Genomic_DNA"/>
</dbReference>
<proteinExistence type="predicted"/>
<dbReference type="RefSeq" id="XP_009655329.1">
    <property type="nucleotide sequence ID" value="XM_009657034.1"/>
</dbReference>
<sequence length="112" mass="11947">MPGSRVGQHGRPPVESTGKQEDDMATWCSEAPHSLVGPSSLDQQTLRGVEEECLRSLRSLRGSLGRRGHSEALVLASLAAFGGRIMAAPYFHPVHPALQAPELEDLTAAIPP</sequence>
<evidence type="ECO:0000256" key="1">
    <source>
        <dbReference type="SAM" id="MobiDB-lite"/>
    </source>
</evidence>
<dbReference type="KEGG" id="vda:VDAG_03169"/>
<dbReference type="GeneID" id="20704632"/>
<organism evidence="2 3">
    <name type="scientific">Verticillium dahliae (strain VdLs.17 / ATCC MYA-4575 / FGSC 10137)</name>
    <name type="common">Verticillium wilt</name>
    <dbReference type="NCBI Taxonomy" id="498257"/>
    <lineage>
        <taxon>Eukaryota</taxon>
        <taxon>Fungi</taxon>
        <taxon>Dikarya</taxon>
        <taxon>Ascomycota</taxon>
        <taxon>Pezizomycotina</taxon>
        <taxon>Sordariomycetes</taxon>
        <taxon>Hypocreomycetidae</taxon>
        <taxon>Glomerellales</taxon>
        <taxon>Plectosphaerellaceae</taxon>
        <taxon>Verticillium</taxon>
    </lineage>
</organism>
<dbReference type="Proteomes" id="UP000001611">
    <property type="component" value="Chromosome 6"/>
</dbReference>
<feature type="region of interest" description="Disordered" evidence="1">
    <location>
        <begin position="1"/>
        <end position="24"/>
    </location>
</feature>
<protein>
    <submittedName>
        <fullName evidence="2">Uncharacterized protein</fullName>
    </submittedName>
</protein>
<keyword evidence="3" id="KW-1185">Reference proteome</keyword>
<dbReference type="AlphaFoldDB" id="G2WYS7"/>